<dbReference type="GO" id="GO:0016020">
    <property type="term" value="C:membrane"/>
    <property type="evidence" value="ECO:0007669"/>
    <property type="project" value="UniProtKB-SubCell"/>
</dbReference>
<gene>
    <name evidence="5" type="ORF">LSINAPIS_LOCUS1001</name>
</gene>
<dbReference type="GO" id="GO:0046513">
    <property type="term" value="P:ceramide biosynthetic process"/>
    <property type="evidence" value="ECO:0007669"/>
    <property type="project" value="TreeGrafter"/>
</dbReference>
<evidence type="ECO:0000313" key="6">
    <source>
        <dbReference type="Proteomes" id="UP000324832"/>
    </source>
</evidence>
<dbReference type="Proteomes" id="UP000324832">
    <property type="component" value="Unassembled WGS sequence"/>
</dbReference>
<comment type="subcellular location">
    <subcellularLocation>
        <location evidence="1">Membrane</location>
        <topology evidence="1">Single-pass membrane protein</topology>
    </subcellularLocation>
</comment>
<evidence type="ECO:0000256" key="3">
    <source>
        <dbReference type="ARBA" id="ARBA00022989"/>
    </source>
</evidence>
<evidence type="ECO:0000313" key="5">
    <source>
        <dbReference type="EMBL" id="VVC87376.1"/>
    </source>
</evidence>
<keyword evidence="3" id="KW-1133">Transmembrane helix</keyword>
<keyword evidence="2" id="KW-0812">Transmembrane</keyword>
<evidence type="ECO:0008006" key="7">
    <source>
        <dbReference type="Google" id="ProtNLM"/>
    </source>
</evidence>
<dbReference type="InterPro" id="IPR024129">
    <property type="entry name" value="Sphingomy_SMPD4"/>
</dbReference>
<dbReference type="PANTHER" id="PTHR12988:SF6">
    <property type="entry name" value="SPHINGOMYELIN PHOSPHODIESTERASE 4"/>
    <property type="match status" value="1"/>
</dbReference>
<evidence type="ECO:0000256" key="4">
    <source>
        <dbReference type="ARBA" id="ARBA00023136"/>
    </source>
</evidence>
<dbReference type="PANTHER" id="PTHR12988">
    <property type="entry name" value="SPHINGOMYELIN PHOSPHODIESTERASE 4"/>
    <property type="match status" value="1"/>
</dbReference>
<dbReference type="EMBL" id="FZQP02000115">
    <property type="protein sequence ID" value="VVC87376.1"/>
    <property type="molecule type" value="Genomic_DNA"/>
</dbReference>
<organism evidence="5 6">
    <name type="scientific">Leptidea sinapis</name>
    <dbReference type="NCBI Taxonomy" id="189913"/>
    <lineage>
        <taxon>Eukaryota</taxon>
        <taxon>Metazoa</taxon>
        <taxon>Ecdysozoa</taxon>
        <taxon>Arthropoda</taxon>
        <taxon>Hexapoda</taxon>
        <taxon>Insecta</taxon>
        <taxon>Pterygota</taxon>
        <taxon>Neoptera</taxon>
        <taxon>Endopterygota</taxon>
        <taxon>Lepidoptera</taxon>
        <taxon>Glossata</taxon>
        <taxon>Ditrysia</taxon>
        <taxon>Papilionoidea</taxon>
        <taxon>Pieridae</taxon>
        <taxon>Dismorphiinae</taxon>
        <taxon>Leptidea</taxon>
    </lineage>
</organism>
<protein>
    <recommendedName>
        <fullName evidence="7">Sphingomyelin phosphodiesterase 4</fullName>
    </recommendedName>
</protein>
<dbReference type="GO" id="GO:0006685">
    <property type="term" value="P:sphingomyelin catabolic process"/>
    <property type="evidence" value="ECO:0007669"/>
    <property type="project" value="TreeGrafter"/>
</dbReference>
<evidence type="ECO:0000256" key="2">
    <source>
        <dbReference type="ARBA" id="ARBA00022692"/>
    </source>
</evidence>
<keyword evidence="6" id="KW-1185">Reference proteome</keyword>
<dbReference type="GO" id="GO:0050290">
    <property type="term" value="F:sphingomyelin phosphodiesterase D activity"/>
    <property type="evidence" value="ECO:0007669"/>
    <property type="project" value="InterPro"/>
</dbReference>
<name>A0A5E4PQK7_9NEOP</name>
<dbReference type="Pfam" id="PF14724">
    <property type="entry name" value="mit_SMPDase"/>
    <property type="match status" value="1"/>
</dbReference>
<reference evidence="5 6" key="1">
    <citation type="submission" date="2017-07" db="EMBL/GenBank/DDBJ databases">
        <authorList>
            <person name="Talla V."/>
            <person name="Backstrom N."/>
        </authorList>
    </citation>
    <scope>NUCLEOTIDE SEQUENCE [LARGE SCALE GENOMIC DNA]</scope>
</reference>
<dbReference type="GO" id="GO:0046475">
    <property type="term" value="P:glycerophospholipid catabolic process"/>
    <property type="evidence" value="ECO:0007669"/>
    <property type="project" value="TreeGrafter"/>
</dbReference>
<sequence length="456" mass="52294">MASNSDIVSQFYTALNLPLRDKVIELGKIIDHSGPSKDLQVIFPQLISNIFASPLNNGWGLRSITNEHNKYEFDVVTAFLDPQGPLFRLCYRLLSDPQLRYNLPSNVLPLDLQQMLERGGRCPQFYSDMLIIDPNTINVVALSLNPFDYYIFHFALHLTNNTWNKSTWDIWNSAYFALACDYLTHFLPSDPNACVLPLIAHYTGKGPLVAPLQSVNRSLGSPSLLILPDLSGISNQHSSPQSQSRNEVWRSETVLQIFIDVWMSVEQLNTRNFEMYQKNYSTSVSSPERVRLVRVVVKHIYSYSVKYNSDPAVRSSALRKYAKQIMCTRAYHFVKHLVTTWPLDASFRLVMELWLSLIQPWRYTNTVISQERHRHLQNNLDEGTGSLDPSYIQFIAENYPSYTCILQLILPRFTRPSPTMFLGDTVPTIVLMVKVLNKVGVHRKASNIRAEHDDHL</sequence>
<accession>A0A5E4PQK7</accession>
<evidence type="ECO:0000256" key="1">
    <source>
        <dbReference type="ARBA" id="ARBA00004167"/>
    </source>
</evidence>
<keyword evidence="4" id="KW-0472">Membrane</keyword>
<proteinExistence type="predicted"/>
<dbReference type="AlphaFoldDB" id="A0A5E4PQK7"/>